<dbReference type="GO" id="GO:0008270">
    <property type="term" value="F:zinc ion binding"/>
    <property type="evidence" value="ECO:0007669"/>
    <property type="project" value="UniProtKB-KW"/>
</dbReference>
<protein>
    <submittedName>
        <fullName evidence="7">Wd40 repeat-containing protein</fullName>
    </submittedName>
</protein>
<dbReference type="SMART" id="SM00336">
    <property type="entry name" value="BBOX"/>
    <property type="match status" value="1"/>
</dbReference>
<dbReference type="Gene3D" id="2.130.10.10">
    <property type="entry name" value="YVTN repeat-like/Quinoprotein amine dehydrogenase"/>
    <property type="match status" value="1"/>
</dbReference>
<keyword evidence="1" id="KW-0853">WD repeat</keyword>
<name>A0A078A3H0_STYLE</name>
<keyword evidence="3" id="KW-0863">Zinc-finger</keyword>
<dbReference type="CDD" id="cd19756">
    <property type="entry name" value="Bbox2"/>
    <property type="match status" value="1"/>
</dbReference>
<keyword evidence="2" id="KW-0677">Repeat</keyword>
<sequence>MNSNSKSNSRSVSRNTVTKPAKRTNTIQFSTAKKDTAKSNTMKTPEKFNTSRKSQSPFERAQTSTMKSEDLKQLQINSVMNVVQEPHQSMRPEGEMDLTLGSPTNEAQMNMDSSLDNSLTSPQKNQKEEIEGTNQPFNRDSSMSSLLENSSLKVRLNLVPKENPICNLHPELKQSLYCRNCEKKLCEKCFRDPKHQDHQFEQIDKFVEFKKASWSDYFQEQRLRIRNIMQGVDYISWGTLDQELKQLVTDPFYKQKELLINIEEFENSIAKLINQHNIKQLINYDNRKDYIARVIYDFNQDILNFKQVSYFYKKQQESAHLIDMEQQLKDLVNTEMENFRSFNKQELEYATNKIIYLEQEIIPQIEQLPKYNSNDDLQELKKSQNEIVKTIEGLLKMKQQLQKDQTSIQQLNNQFKDFVFEFEKLRTQSSEVEGKFKQTLKKTQVDIDKEQNQKINDLNKKILDLEAVVNQKLSSQIVEFQRDSQTSQKYLEKKINEIQELMLAKNSEVSDKQQIEFLQFDSQIQSIQIIVDQKIQSLNEKLKEQEIDIESLKDHSTILKQRQEQLVNHHSDTQIGLKKLESDLELYMKSERERRVRNWDLDSGEEAEIQTQHNNQTLIMLSNQLVVVAQHIPLGNKQYLNIYDTDSDYEQAGSIQTFHTGFISCMAEHNKMLLTGSYDQMIGLWDIYNGFQLLQKYAQGNEEALTCILSIDNRYFMSSCNQGSLKIWDSVNHSLACNKSHQHKQKINNIQIISKYRVISSSNDKFATIWQLQGANMSKVYELPHNSFVVSAQQLSTQDEDLILTCTMQGYLSIWNLDYILQQASSQQKFVPSPIKQFKLDSNQSLIQSQLIQDYNYKLYPFLLLKTIIEVHIIQITTGKHFKAQIKLDLEAKKNKSGELEKFAEMKKCIQIDQQHLMVIDGDRIKVIAIEITNLKDVLL</sequence>
<dbReference type="SUPFAM" id="SSF50978">
    <property type="entry name" value="WD40 repeat-like"/>
    <property type="match status" value="1"/>
</dbReference>
<dbReference type="InterPro" id="IPR051179">
    <property type="entry name" value="WD_repeat_multifunction"/>
</dbReference>
<feature type="domain" description="B box-type" evidence="6">
    <location>
        <begin position="161"/>
        <end position="203"/>
    </location>
</feature>
<feature type="coiled-coil region" evidence="4">
    <location>
        <begin position="535"/>
        <end position="562"/>
    </location>
</feature>
<dbReference type="InterPro" id="IPR000315">
    <property type="entry name" value="Znf_B-box"/>
</dbReference>
<keyword evidence="8" id="KW-1185">Reference proteome</keyword>
<dbReference type="InterPro" id="IPR015943">
    <property type="entry name" value="WD40/YVTN_repeat-like_dom_sf"/>
</dbReference>
<dbReference type="InterPro" id="IPR036322">
    <property type="entry name" value="WD40_repeat_dom_sf"/>
</dbReference>
<evidence type="ECO:0000256" key="2">
    <source>
        <dbReference type="ARBA" id="ARBA00022737"/>
    </source>
</evidence>
<dbReference type="PANTHER" id="PTHR19857">
    <property type="entry name" value="MITOCHONDRIAL DIVISION PROTEIN 1-RELATED"/>
    <property type="match status" value="1"/>
</dbReference>
<evidence type="ECO:0000256" key="4">
    <source>
        <dbReference type="SAM" id="Coils"/>
    </source>
</evidence>
<evidence type="ECO:0000256" key="5">
    <source>
        <dbReference type="SAM" id="MobiDB-lite"/>
    </source>
</evidence>
<dbReference type="Pfam" id="PF00643">
    <property type="entry name" value="zf-B_box"/>
    <property type="match status" value="1"/>
</dbReference>
<dbReference type="EMBL" id="CCKQ01005185">
    <property type="protein sequence ID" value="CDW76342.1"/>
    <property type="molecule type" value="Genomic_DNA"/>
</dbReference>
<feature type="compositionally biased region" description="Polar residues" evidence="5">
    <location>
        <begin position="38"/>
        <end position="66"/>
    </location>
</feature>
<evidence type="ECO:0000259" key="6">
    <source>
        <dbReference type="PROSITE" id="PS50119"/>
    </source>
</evidence>
<reference evidence="7 8" key="1">
    <citation type="submission" date="2014-06" db="EMBL/GenBank/DDBJ databases">
        <authorList>
            <person name="Swart Estienne"/>
        </authorList>
    </citation>
    <scope>NUCLEOTIDE SEQUENCE [LARGE SCALE GENOMIC DNA]</scope>
    <source>
        <strain evidence="7 8">130c</strain>
    </source>
</reference>
<feature type="region of interest" description="Disordered" evidence="5">
    <location>
        <begin position="87"/>
        <end position="141"/>
    </location>
</feature>
<organism evidence="7 8">
    <name type="scientific">Stylonychia lemnae</name>
    <name type="common">Ciliate</name>
    <dbReference type="NCBI Taxonomy" id="5949"/>
    <lineage>
        <taxon>Eukaryota</taxon>
        <taxon>Sar</taxon>
        <taxon>Alveolata</taxon>
        <taxon>Ciliophora</taxon>
        <taxon>Intramacronucleata</taxon>
        <taxon>Spirotrichea</taxon>
        <taxon>Stichotrichia</taxon>
        <taxon>Sporadotrichida</taxon>
        <taxon>Oxytrichidae</taxon>
        <taxon>Stylonychinae</taxon>
        <taxon>Stylonychia</taxon>
    </lineage>
</organism>
<dbReference type="SUPFAM" id="SSF57845">
    <property type="entry name" value="B-box zinc-binding domain"/>
    <property type="match status" value="1"/>
</dbReference>
<feature type="compositionally biased region" description="Polar residues" evidence="5">
    <location>
        <begin position="101"/>
        <end position="124"/>
    </location>
</feature>
<dbReference type="AlphaFoldDB" id="A0A078A3H0"/>
<feature type="compositionally biased region" description="Low complexity" evidence="5">
    <location>
        <begin position="1"/>
        <end position="18"/>
    </location>
</feature>
<evidence type="ECO:0000313" key="7">
    <source>
        <dbReference type="EMBL" id="CDW76342.1"/>
    </source>
</evidence>
<proteinExistence type="predicted"/>
<dbReference type="PROSITE" id="PS50119">
    <property type="entry name" value="ZF_BBOX"/>
    <property type="match status" value="1"/>
</dbReference>
<evidence type="ECO:0000313" key="8">
    <source>
        <dbReference type="Proteomes" id="UP000039865"/>
    </source>
</evidence>
<dbReference type="Proteomes" id="UP000039865">
    <property type="component" value="Unassembled WGS sequence"/>
</dbReference>
<keyword evidence="3" id="KW-0479">Metal-binding</keyword>
<keyword evidence="4" id="KW-0175">Coiled coil</keyword>
<dbReference type="SMART" id="SM00320">
    <property type="entry name" value="WD40"/>
    <property type="match status" value="4"/>
</dbReference>
<dbReference type="PROSITE" id="PS00678">
    <property type="entry name" value="WD_REPEATS_1"/>
    <property type="match status" value="1"/>
</dbReference>
<accession>A0A078A3H0</accession>
<dbReference type="Pfam" id="PF00400">
    <property type="entry name" value="WD40"/>
    <property type="match status" value="2"/>
</dbReference>
<dbReference type="InParanoid" id="A0A078A3H0"/>
<gene>
    <name evidence="7" type="primary">Contig14751.g15709</name>
    <name evidence="7" type="ORF">STYLEM_5342</name>
</gene>
<dbReference type="Gene3D" id="3.30.160.60">
    <property type="entry name" value="Classic Zinc Finger"/>
    <property type="match status" value="1"/>
</dbReference>
<feature type="region of interest" description="Disordered" evidence="5">
    <location>
        <begin position="1"/>
        <end position="73"/>
    </location>
</feature>
<dbReference type="InterPro" id="IPR019775">
    <property type="entry name" value="WD40_repeat_CS"/>
</dbReference>
<evidence type="ECO:0000256" key="1">
    <source>
        <dbReference type="ARBA" id="ARBA00022574"/>
    </source>
</evidence>
<dbReference type="InterPro" id="IPR001680">
    <property type="entry name" value="WD40_rpt"/>
</dbReference>
<keyword evidence="3" id="KW-0862">Zinc</keyword>
<evidence type="ECO:0000256" key="3">
    <source>
        <dbReference type="PROSITE-ProRule" id="PRU00024"/>
    </source>
</evidence>
<dbReference type="PANTHER" id="PTHR19857:SF8">
    <property type="entry name" value="ANGIO-ASSOCIATED MIGRATORY CELL PROTEIN"/>
    <property type="match status" value="1"/>
</dbReference>